<dbReference type="Pfam" id="PF02113">
    <property type="entry name" value="Peptidase_S13"/>
    <property type="match status" value="1"/>
</dbReference>
<gene>
    <name evidence="3" type="ORF">EV662_101196</name>
</gene>
<dbReference type="GO" id="GO:0000270">
    <property type="term" value="P:peptidoglycan metabolic process"/>
    <property type="evidence" value="ECO:0007669"/>
    <property type="project" value="TreeGrafter"/>
</dbReference>
<dbReference type="InterPro" id="IPR012338">
    <property type="entry name" value="Beta-lactam/transpept-like"/>
</dbReference>
<dbReference type="PRINTS" id="PR00922">
    <property type="entry name" value="DADACBPTASE3"/>
</dbReference>
<dbReference type="SUPFAM" id="SSF56601">
    <property type="entry name" value="beta-lactamase/transpeptidase-like"/>
    <property type="match status" value="1"/>
</dbReference>
<dbReference type="Gene3D" id="3.40.710.10">
    <property type="entry name" value="DD-peptidase/beta-lactamase superfamily"/>
    <property type="match status" value="1"/>
</dbReference>
<dbReference type="GO" id="GO:0004185">
    <property type="term" value="F:serine-type carboxypeptidase activity"/>
    <property type="evidence" value="ECO:0007669"/>
    <property type="project" value="InterPro"/>
</dbReference>
<dbReference type="NCBIfam" id="TIGR00666">
    <property type="entry name" value="PBP4"/>
    <property type="match status" value="1"/>
</dbReference>
<dbReference type="InterPro" id="IPR006311">
    <property type="entry name" value="TAT_signal"/>
</dbReference>
<keyword evidence="3" id="KW-0121">Carboxypeptidase</keyword>
<dbReference type="OrthoDB" id="5372081at2"/>
<evidence type="ECO:0000256" key="2">
    <source>
        <dbReference type="ARBA" id="ARBA00022801"/>
    </source>
</evidence>
<comment type="caution">
    <text evidence="3">The sequence shown here is derived from an EMBL/GenBank/DDBJ whole genome shotgun (WGS) entry which is preliminary data.</text>
</comment>
<keyword evidence="2" id="KW-0378">Hydrolase</keyword>
<keyword evidence="3" id="KW-0645">Protease</keyword>
<evidence type="ECO:0000313" key="4">
    <source>
        <dbReference type="Proteomes" id="UP000294835"/>
    </source>
</evidence>
<evidence type="ECO:0000313" key="3">
    <source>
        <dbReference type="EMBL" id="TCP44109.1"/>
    </source>
</evidence>
<dbReference type="Proteomes" id="UP000294835">
    <property type="component" value="Unassembled WGS sequence"/>
</dbReference>
<name>A0A4R2Q6H7_9RHOB</name>
<dbReference type="InterPro" id="IPR000667">
    <property type="entry name" value="Peptidase_S13"/>
</dbReference>
<organism evidence="3 4">
    <name type="scientific">Rhodovulum marinum</name>
    <dbReference type="NCBI Taxonomy" id="320662"/>
    <lineage>
        <taxon>Bacteria</taxon>
        <taxon>Pseudomonadati</taxon>
        <taxon>Pseudomonadota</taxon>
        <taxon>Alphaproteobacteria</taxon>
        <taxon>Rhodobacterales</taxon>
        <taxon>Paracoccaceae</taxon>
        <taxon>Rhodovulum</taxon>
    </lineage>
</organism>
<dbReference type="PANTHER" id="PTHR30023:SF0">
    <property type="entry name" value="PENICILLIN-SENSITIVE CARBOXYPEPTIDASE A"/>
    <property type="match status" value="1"/>
</dbReference>
<protein>
    <submittedName>
        <fullName evidence="3">D-alanyl-D-alanine carboxypeptidase/D-alanyl-D-alanine-endopeptidase (Penicillin-binding protein 4)</fullName>
    </submittedName>
</protein>
<dbReference type="GO" id="GO:0006508">
    <property type="term" value="P:proteolysis"/>
    <property type="evidence" value="ECO:0007669"/>
    <property type="project" value="InterPro"/>
</dbReference>
<dbReference type="PROSITE" id="PS51318">
    <property type="entry name" value="TAT"/>
    <property type="match status" value="1"/>
</dbReference>
<sequence>MTRSADRFSRRWVLAALMAGVGGPALSAPLARSLRPVARPEALRQAAEAEALVARANLGGKLAFAVADAATGEVLEVMNPVLGLPPASVAKSVTALYALDVLGADHRFATRVLATGPVTDGRLEGDLVLAGGGDPTLDTDMLGDLAARLRAAGLREVRGRFLYDAGALPRLPAIDPGQPAHVGYNPAISGLNLNFNRVHFEWKRAGGGYDVTMDARARRYAPPVSVARMQVVDRPAPVYTYSSKGGVDEWTVAQGALGQGGARWLPVRRPALYCAEVFHTLARAEGIALPRPEEAAAPVAGRVLAEHRSEPLSDILRDMLKYSTNMTAEAVGLSATLARGDQPLSLTESGQAMGDWLASRMGARKARFVDHSGLGDASRMSAVEMVRMLVEVAPGAGLKGLMKPVHLRDGRGRPIYDHPVEIRAKTGTLNFVSGLAGYVTFPTGRELAFAIFAADPERRAALGPQELERPEGGKSWVTRARRLQMGLLERWVALYA</sequence>
<dbReference type="PANTHER" id="PTHR30023">
    <property type="entry name" value="D-ALANYL-D-ALANINE CARBOXYPEPTIDASE"/>
    <property type="match status" value="1"/>
</dbReference>
<evidence type="ECO:0000256" key="1">
    <source>
        <dbReference type="ARBA" id="ARBA00006096"/>
    </source>
</evidence>
<dbReference type="EMBL" id="SLXP01000001">
    <property type="protein sequence ID" value="TCP44109.1"/>
    <property type="molecule type" value="Genomic_DNA"/>
</dbReference>
<dbReference type="RefSeq" id="WP_132460258.1">
    <property type="nucleotide sequence ID" value="NZ_SLXP01000001.1"/>
</dbReference>
<reference evidence="3 4" key="1">
    <citation type="submission" date="2019-03" db="EMBL/GenBank/DDBJ databases">
        <title>Genomic Encyclopedia of Type Strains, Phase IV (KMG-IV): sequencing the most valuable type-strain genomes for metagenomic binning, comparative biology and taxonomic classification.</title>
        <authorList>
            <person name="Goeker M."/>
        </authorList>
    </citation>
    <scope>NUCLEOTIDE SEQUENCE [LARGE SCALE GENOMIC DNA]</scope>
    <source>
        <strain evidence="3 4">DSM 18063</strain>
    </source>
</reference>
<keyword evidence="4" id="KW-1185">Reference proteome</keyword>
<accession>A0A4R2Q6H7</accession>
<dbReference type="Gene3D" id="3.50.80.20">
    <property type="entry name" value="D-Ala-D-Ala carboxypeptidase C, peptidase S13"/>
    <property type="match status" value="1"/>
</dbReference>
<dbReference type="AlphaFoldDB" id="A0A4R2Q6H7"/>
<comment type="similarity">
    <text evidence="1">Belongs to the peptidase S13 family.</text>
</comment>
<proteinExistence type="inferred from homology"/>